<dbReference type="OrthoDB" id="5835517at2759"/>
<sequence>MTAKVKAAAYRLTGGSKTVYSAEYESKVALFHTFRNQTEKLISQLTKLVTDNMATEVMQKLSKDNAEMGMNKFERVGEALHKYGTQLDDDHSAEVLEKAKDVFEKMGQEHRSLRTNIIEKVQKPLKEWIDTDAKDTGKELKTLESRRDELDCAINKLRKKQDDADCQVSTHQLERLDFAHFCAQLILMRNFFVKMEEPCRQCALTACSKT</sequence>
<dbReference type="SUPFAM" id="SSF103657">
    <property type="entry name" value="BAR/IMD domain-like"/>
    <property type="match status" value="1"/>
</dbReference>
<evidence type="ECO:0000313" key="3">
    <source>
        <dbReference type="Proteomes" id="UP000271098"/>
    </source>
</evidence>
<dbReference type="Pfam" id="PF03114">
    <property type="entry name" value="BAR"/>
    <property type="match status" value="1"/>
</dbReference>
<dbReference type="EMBL" id="UYRT01000063">
    <property type="protein sequence ID" value="VDK27309.1"/>
    <property type="molecule type" value="Genomic_DNA"/>
</dbReference>
<evidence type="ECO:0000313" key="2">
    <source>
        <dbReference type="EMBL" id="VDK27309.1"/>
    </source>
</evidence>
<accession>A0A183CUF8</accession>
<name>A0A183CUF8_9BILA</name>
<evidence type="ECO:0000313" key="4">
    <source>
        <dbReference type="WBParaSite" id="GPUH_0000009801-mRNA-1"/>
    </source>
</evidence>
<reference evidence="4" key="1">
    <citation type="submission" date="2016-06" db="UniProtKB">
        <authorList>
            <consortium name="WormBaseParasite"/>
        </authorList>
    </citation>
    <scope>IDENTIFICATION</scope>
</reference>
<dbReference type="Gene3D" id="1.20.1270.60">
    <property type="entry name" value="Arfaptin homology (AH) domain/BAR domain"/>
    <property type="match status" value="1"/>
</dbReference>
<feature type="domain" description="BAR" evidence="1">
    <location>
        <begin position="14"/>
        <end position="171"/>
    </location>
</feature>
<gene>
    <name evidence="2" type="ORF">GPUH_LOCUS99</name>
</gene>
<dbReference type="Proteomes" id="UP000271098">
    <property type="component" value="Unassembled WGS sequence"/>
</dbReference>
<evidence type="ECO:0000259" key="1">
    <source>
        <dbReference type="Pfam" id="PF03114"/>
    </source>
</evidence>
<dbReference type="WBParaSite" id="GPUH_0000009801-mRNA-1">
    <property type="protein sequence ID" value="GPUH_0000009801-mRNA-1"/>
    <property type="gene ID" value="GPUH_0000009801"/>
</dbReference>
<dbReference type="AlphaFoldDB" id="A0A183CUF8"/>
<reference evidence="2 3" key="2">
    <citation type="submission" date="2018-11" db="EMBL/GenBank/DDBJ databases">
        <authorList>
            <consortium name="Pathogen Informatics"/>
        </authorList>
    </citation>
    <scope>NUCLEOTIDE SEQUENCE [LARGE SCALE GENOMIC DNA]</scope>
</reference>
<organism evidence="4">
    <name type="scientific">Gongylonema pulchrum</name>
    <dbReference type="NCBI Taxonomy" id="637853"/>
    <lineage>
        <taxon>Eukaryota</taxon>
        <taxon>Metazoa</taxon>
        <taxon>Ecdysozoa</taxon>
        <taxon>Nematoda</taxon>
        <taxon>Chromadorea</taxon>
        <taxon>Rhabditida</taxon>
        <taxon>Spirurina</taxon>
        <taxon>Spiruromorpha</taxon>
        <taxon>Spiruroidea</taxon>
        <taxon>Gongylonematidae</taxon>
        <taxon>Gongylonema</taxon>
    </lineage>
</organism>
<dbReference type="InterPro" id="IPR004148">
    <property type="entry name" value="BAR_dom"/>
</dbReference>
<dbReference type="InterPro" id="IPR027267">
    <property type="entry name" value="AH/BAR_dom_sf"/>
</dbReference>
<dbReference type="GO" id="GO:0005737">
    <property type="term" value="C:cytoplasm"/>
    <property type="evidence" value="ECO:0007669"/>
    <property type="project" value="InterPro"/>
</dbReference>
<keyword evidence="3" id="KW-1185">Reference proteome</keyword>
<protein>
    <submittedName>
        <fullName evidence="4">BAR domain-containing protein</fullName>
    </submittedName>
</protein>
<proteinExistence type="predicted"/>